<dbReference type="PROSITE" id="PS50825">
    <property type="entry name" value="HYR"/>
    <property type="match status" value="1"/>
</dbReference>
<sequence length="456" mass="48043">MVTWTATDVVGNTSTIEQKVIVVDNTLPILQAPEDIIIEATSIDNNEVDLGESSATDNGEIISISNDAPEFFTLGDTIITWVVSDSSENTASDTQLVSVVDTTSPEILPVDDLTYEATAMDVNIVYLDNLSVSDIQEVTITNDAPEFFPLGETLVTWTATDVVGNTSTTEQKVIVVDTTTPDLTIPEDQIVEATSIEETLVEIGEAEANDITGISSITNNAPEVFSLGSTVVTWASIDNNGNSTTYEQTITVVDTTSPSIFVPADIVAEAVDPVLNFIELGDATTYDHVGVDSITNDRPDSFSFGSTTVTWTAVDTSGNISTGTQIVTIVDTTMPEIIAPSDVTVEAAGTSNTVVDTGDATIYDIIQVDSVTSDSPDTFPLGETVITWTATDSSGNSATATQTVTVVDTTAPSVTAPDSIEVEATSIDNTVEIGNPVYDDLVEIISVTSDSPDTFP</sequence>
<protein>
    <recommendedName>
        <fullName evidence="2">HYR domain-containing protein</fullName>
    </recommendedName>
</protein>
<name>A0A382E2G0_9ZZZZ</name>
<evidence type="ECO:0000256" key="1">
    <source>
        <dbReference type="ARBA" id="ARBA00022737"/>
    </source>
</evidence>
<feature type="domain" description="HYR" evidence="2">
    <location>
        <begin position="320"/>
        <end position="408"/>
    </location>
</feature>
<proteinExistence type="predicted"/>
<dbReference type="AlphaFoldDB" id="A0A382E2G0"/>
<organism evidence="3">
    <name type="scientific">marine metagenome</name>
    <dbReference type="NCBI Taxonomy" id="408172"/>
    <lineage>
        <taxon>unclassified sequences</taxon>
        <taxon>metagenomes</taxon>
        <taxon>ecological metagenomes</taxon>
    </lineage>
</organism>
<evidence type="ECO:0000259" key="2">
    <source>
        <dbReference type="PROSITE" id="PS50825"/>
    </source>
</evidence>
<dbReference type="InterPro" id="IPR003410">
    <property type="entry name" value="HYR_dom"/>
</dbReference>
<dbReference type="InterPro" id="IPR013783">
    <property type="entry name" value="Ig-like_fold"/>
</dbReference>
<reference evidence="3" key="1">
    <citation type="submission" date="2018-05" db="EMBL/GenBank/DDBJ databases">
        <authorList>
            <person name="Lanie J.A."/>
            <person name="Ng W.-L."/>
            <person name="Kazmierczak K.M."/>
            <person name="Andrzejewski T.M."/>
            <person name="Davidsen T.M."/>
            <person name="Wayne K.J."/>
            <person name="Tettelin H."/>
            <person name="Glass J.I."/>
            <person name="Rusch D."/>
            <person name="Podicherti R."/>
            <person name="Tsui H.-C.T."/>
            <person name="Winkler M.E."/>
        </authorList>
    </citation>
    <scope>NUCLEOTIDE SEQUENCE</scope>
</reference>
<accession>A0A382E2G0</accession>
<dbReference type="PANTHER" id="PTHR24273">
    <property type="entry name" value="FI04643P-RELATED"/>
    <property type="match status" value="1"/>
</dbReference>
<dbReference type="EMBL" id="UINC01042251">
    <property type="protein sequence ID" value="SVB44619.1"/>
    <property type="molecule type" value="Genomic_DNA"/>
</dbReference>
<feature type="non-terminal residue" evidence="3">
    <location>
        <position position="456"/>
    </location>
</feature>
<dbReference type="PANTHER" id="PTHR24273:SF32">
    <property type="entry name" value="HYALIN"/>
    <property type="match status" value="1"/>
</dbReference>
<dbReference type="Gene3D" id="2.60.40.10">
    <property type="entry name" value="Immunoglobulins"/>
    <property type="match status" value="1"/>
</dbReference>
<keyword evidence="1" id="KW-0677">Repeat</keyword>
<dbReference type="Pfam" id="PF02494">
    <property type="entry name" value="HYR"/>
    <property type="match status" value="2"/>
</dbReference>
<evidence type="ECO:0000313" key="3">
    <source>
        <dbReference type="EMBL" id="SVB44619.1"/>
    </source>
</evidence>
<gene>
    <name evidence="3" type="ORF">METZ01_LOCUS197473</name>
</gene>